<sequence>MGHRATIYITTPCWFERETGDTLTLGVNINSSRDENSFEIRWKRLYQKYNDKRCAIIKIETERLPWNMVLGSGDRELRLDPITNTDSAPNAISAEVFLLIEKSDKKLYKFIKQLLFHIEVPPLDMGKVYAGEEINIYMENFITLPEGGNYVFVWMLEGEFGKPLPLPSNFKLSTSGRSMKVKELKKLQTGIIACIVYSPTGIAVAKRRFSIQKVAASDKRRSLLKRLEQDKWAAEQKRRSLYNRCLRTLSDHSAEDILKLSSKPISRKKRFRKALAKEMERLNRVTRGKLGSAFAQQTPSTWGGFPFWGDMKPPFDPQGQSKSEVHYVEPVVSVVTDYFRSFLKPPDFQPNCSIDSDCGEGAVCVIPLDQDGSSKMDIVGHKGYCYCKPEYFGDGFTCTKIPWSYHRDKRIRRRVSRRHREPKTTAKVLSQIFSELSTAIQPVTEEEQAHSPYFTDISGAMLMKYEEEDSYLVSMCMEKRDCNQHASCYARKMDILFADVIQGTEEMEYFVGK</sequence>
<evidence type="ECO:0000313" key="1">
    <source>
        <dbReference type="EMBL" id="GFY42202.1"/>
    </source>
</evidence>
<keyword evidence="2" id="KW-1185">Reference proteome</keyword>
<comment type="caution">
    <text evidence="1">The sequence shown here is derived from an EMBL/GenBank/DDBJ whole genome shotgun (WGS) entry which is preliminary data.</text>
</comment>
<dbReference type="OrthoDB" id="6434783at2759"/>
<dbReference type="EMBL" id="BMAV01002953">
    <property type="protein sequence ID" value="GFY42202.1"/>
    <property type="molecule type" value="Genomic_DNA"/>
</dbReference>
<name>A0A8X6WVI5_9ARAC</name>
<dbReference type="AlphaFoldDB" id="A0A8X6WVI5"/>
<reference evidence="1" key="1">
    <citation type="submission" date="2020-08" db="EMBL/GenBank/DDBJ databases">
        <title>Multicomponent nature underlies the extraordinary mechanical properties of spider dragline silk.</title>
        <authorList>
            <person name="Kono N."/>
            <person name="Nakamura H."/>
            <person name="Mori M."/>
            <person name="Yoshida Y."/>
            <person name="Ohtoshi R."/>
            <person name="Malay A.D."/>
            <person name="Moran D.A.P."/>
            <person name="Tomita M."/>
            <person name="Numata K."/>
            <person name="Arakawa K."/>
        </authorList>
    </citation>
    <scope>NUCLEOTIDE SEQUENCE</scope>
</reference>
<accession>A0A8X6WVI5</accession>
<proteinExistence type="predicted"/>
<evidence type="ECO:0000313" key="2">
    <source>
        <dbReference type="Proteomes" id="UP000886998"/>
    </source>
</evidence>
<protein>
    <submittedName>
        <fullName evidence="1">EGF-like domain-containing protein</fullName>
    </submittedName>
</protein>
<organism evidence="1 2">
    <name type="scientific">Trichonephila inaurata madagascariensis</name>
    <dbReference type="NCBI Taxonomy" id="2747483"/>
    <lineage>
        <taxon>Eukaryota</taxon>
        <taxon>Metazoa</taxon>
        <taxon>Ecdysozoa</taxon>
        <taxon>Arthropoda</taxon>
        <taxon>Chelicerata</taxon>
        <taxon>Arachnida</taxon>
        <taxon>Araneae</taxon>
        <taxon>Araneomorphae</taxon>
        <taxon>Entelegynae</taxon>
        <taxon>Araneoidea</taxon>
        <taxon>Nephilidae</taxon>
        <taxon>Trichonephila</taxon>
        <taxon>Trichonephila inaurata</taxon>
    </lineage>
</organism>
<dbReference type="Proteomes" id="UP000886998">
    <property type="component" value="Unassembled WGS sequence"/>
</dbReference>
<gene>
    <name evidence="1" type="primary">AVEN_156755_1</name>
    <name evidence="1" type="ORF">TNIN_429971</name>
</gene>